<keyword evidence="3 7" id="KW-0694">RNA-binding</keyword>
<keyword evidence="5 7" id="KW-0687">Ribonucleoprotein</keyword>
<dbReference type="InterPro" id="IPR001196">
    <property type="entry name" value="Ribosomal_uL15_CS"/>
</dbReference>
<dbReference type="Pfam" id="PF00828">
    <property type="entry name" value="Ribosomal_L27A"/>
    <property type="match status" value="1"/>
</dbReference>
<reference evidence="11 12" key="1">
    <citation type="journal article" date="2010" name="Stand. Genomic Sci.">
        <title>Complete genome sequence of Vulcanisaeta distributa type strain (IC-017).</title>
        <authorList>
            <person name="Mavromatis K."/>
            <person name="Sikorski J."/>
            <person name="Pabst E."/>
            <person name="Teshima H."/>
            <person name="Lapidus A."/>
            <person name="Lucas S."/>
            <person name="Nolan M."/>
            <person name="Glavina Del Rio T."/>
            <person name="Cheng J.F."/>
            <person name="Bruce D."/>
            <person name="Goodwin L."/>
            <person name="Pitluck S."/>
            <person name="Liolios K."/>
            <person name="Ivanova N."/>
            <person name="Mikhailova N."/>
            <person name="Pati A."/>
            <person name="Chen A."/>
            <person name="Palaniappan K."/>
            <person name="Land M."/>
            <person name="Hauser L."/>
            <person name="Chang Y.J."/>
            <person name="Jeffries C.D."/>
            <person name="Rohde M."/>
            <person name="Spring S."/>
            <person name="Goker M."/>
            <person name="Wirth R."/>
            <person name="Woyke T."/>
            <person name="Bristow J."/>
            <person name="Eisen J.A."/>
            <person name="Markowitz V."/>
            <person name="Hugenholtz P."/>
            <person name="Klenk H.P."/>
            <person name="Kyrpides N.C."/>
        </authorList>
    </citation>
    <scope>NUCLEOTIDE SEQUENCE [LARGE SCALE GENOMIC DNA]</scope>
    <source>
        <strain evidence="12">DSM 14429 / JCM 11212 / NBRC 100878 / IC-017</strain>
    </source>
</reference>
<dbReference type="InterPro" id="IPR027386">
    <property type="entry name" value="Rbsml_uL15_N"/>
</dbReference>
<evidence type="ECO:0000259" key="10">
    <source>
        <dbReference type="Pfam" id="PF00828"/>
    </source>
</evidence>
<dbReference type="GO" id="GO:0003735">
    <property type="term" value="F:structural constituent of ribosome"/>
    <property type="evidence" value="ECO:0007669"/>
    <property type="project" value="InterPro"/>
</dbReference>
<dbReference type="HAMAP" id="MF_01341">
    <property type="entry name" value="Ribosomal_uL15"/>
    <property type="match status" value="1"/>
</dbReference>
<comment type="function">
    <text evidence="7">Binds to the 23S rRNA.</text>
</comment>
<evidence type="ECO:0000256" key="2">
    <source>
        <dbReference type="ARBA" id="ARBA00022730"/>
    </source>
</evidence>
<accession>E1QPK7</accession>
<protein>
    <recommendedName>
        <fullName evidence="6 7">Large ribosomal subunit protein uL15</fullName>
    </recommendedName>
</protein>
<dbReference type="Gene3D" id="3.100.10.10">
    <property type="match status" value="1"/>
</dbReference>
<evidence type="ECO:0000256" key="5">
    <source>
        <dbReference type="ARBA" id="ARBA00023274"/>
    </source>
</evidence>
<gene>
    <name evidence="7" type="primary">rpl15</name>
    <name evidence="11" type="ordered locus">Vdis_0913</name>
</gene>
<dbReference type="Proteomes" id="UP000006681">
    <property type="component" value="Chromosome"/>
</dbReference>
<dbReference type="InterPro" id="IPR036227">
    <property type="entry name" value="Ribosomal_uL15/eL18_sf"/>
</dbReference>
<dbReference type="InterPro" id="IPR030878">
    <property type="entry name" value="Ribosomal_uL15"/>
</dbReference>
<dbReference type="Gene3D" id="4.10.990.10">
    <property type="match status" value="1"/>
</dbReference>
<dbReference type="KEGG" id="vdi:Vdis_0913"/>
<evidence type="ECO:0000256" key="3">
    <source>
        <dbReference type="ARBA" id="ARBA00022884"/>
    </source>
</evidence>
<dbReference type="SUPFAM" id="SSF52080">
    <property type="entry name" value="Ribosomal proteins L15p and L18e"/>
    <property type="match status" value="1"/>
</dbReference>
<dbReference type="PANTHER" id="PTHR11721:SF3">
    <property type="entry name" value="LARGE RIBOSOMAL SUBUNIT PROTEIN UL15"/>
    <property type="match status" value="1"/>
</dbReference>
<organism evidence="11 12">
    <name type="scientific">Vulcanisaeta distributa (strain DSM 14429 / JCM 11212 / NBRC 100878 / IC-017)</name>
    <dbReference type="NCBI Taxonomy" id="572478"/>
    <lineage>
        <taxon>Archaea</taxon>
        <taxon>Thermoproteota</taxon>
        <taxon>Thermoprotei</taxon>
        <taxon>Thermoproteales</taxon>
        <taxon>Thermoproteaceae</taxon>
        <taxon>Vulcanisaeta</taxon>
    </lineage>
</organism>
<evidence type="ECO:0000256" key="6">
    <source>
        <dbReference type="ARBA" id="ARBA00035200"/>
    </source>
</evidence>
<dbReference type="GO" id="GO:0006412">
    <property type="term" value="P:translation"/>
    <property type="evidence" value="ECO:0007669"/>
    <property type="project" value="UniProtKB-UniRule"/>
</dbReference>
<dbReference type="RefSeq" id="WP_013336028.1">
    <property type="nucleotide sequence ID" value="NC_014537.1"/>
</dbReference>
<evidence type="ECO:0000313" key="12">
    <source>
        <dbReference type="Proteomes" id="UP000006681"/>
    </source>
</evidence>
<comment type="similarity">
    <text evidence="1 7 8">Belongs to the universal ribosomal protein uL15 family.</text>
</comment>
<keyword evidence="2 7" id="KW-0699">rRNA-binding</keyword>
<dbReference type="HOGENOM" id="CLU_109163_0_0_2"/>
<reference evidence="12" key="2">
    <citation type="journal article" date="2010" name="Stand. Genomic Sci.">
        <title>Complete genome sequence of Vulcanisaeta distributa type strain (IC-017T).</title>
        <authorList>
            <person name="Mavromatis K."/>
            <person name="Sikorski J."/>
            <person name="Pabst E."/>
            <person name="Teshima H."/>
            <person name="Lapidus A."/>
            <person name="Lucas S."/>
            <person name="Nolan M."/>
            <person name="Glavina Del Rio T."/>
            <person name="Cheng J."/>
            <person name="Bruce D."/>
            <person name="Goodwin L."/>
            <person name="Pitluck S."/>
            <person name="Liolios K."/>
            <person name="Ivanova N."/>
            <person name="Mikhailova N."/>
            <person name="Pati A."/>
            <person name="Chen A."/>
            <person name="Palaniappan K."/>
            <person name="Land M."/>
            <person name="Hauser L."/>
            <person name="Chang Y."/>
            <person name="Jeffries C."/>
            <person name="Rohde M."/>
            <person name="Spring S."/>
            <person name="Goker M."/>
            <person name="Wirth R."/>
            <person name="Woyke T."/>
            <person name="Bristow J."/>
            <person name="Eisen J."/>
            <person name="Markowitz V."/>
            <person name="Hugenholtz P."/>
            <person name="Klenk H."/>
            <person name="Kyrpides N."/>
        </authorList>
    </citation>
    <scope>NUCLEOTIDE SEQUENCE [LARGE SCALE GENOMIC DNA]</scope>
    <source>
        <strain evidence="12">DSM 14429 / JCM 11212 / NBRC 100878 / IC-017</strain>
    </source>
</reference>
<keyword evidence="4 7" id="KW-0689">Ribosomal protein</keyword>
<dbReference type="EMBL" id="CP002100">
    <property type="protein sequence ID" value="ADN50303.1"/>
    <property type="molecule type" value="Genomic_DNA"/>
</dbReference>
<dbReference type="OrthoDB" id="9418at2157"/>
<dbReference type="AlphaFoldDB" id="E1QPK7"/>
<evidence type="ECO:0000256" key="9">
    <source>
        <dbReference type="SAM" id="MobiDB-lite"/>
    </source>
</evidence>
<dbReference type="eggNOG" id="arCOG00779">
    <property type="taxonomic scope" value="Archaea"/>
</dbReference>
<dbReference type="PROSITE" id="PS00475">
    <property type="entry name" value="RIBOSOMAL_L15"/>
    <property type="match status" value="1"/>
</dbReference>
<proteinExistence type="inferred from homology"/>
<dbReference type="PANTHER" id="PTHR11721">
    <property type="entry name" value="60S RIBOSOMAL PROTEIN L27A"/>
    <property type="match status" value="1"/>
</dbReference>
<dbReference type="GeneID" id="9751842"/>
<evidence type="ECO:0000256" key="4">
    <source>
        <dbReference type="ARBA" id="ARBA00022980"/>
    </source>
</evidence>
<evidence type="ECO:0000256" key="7">
    <source>
        <dbReference type="HAMAP-Rule" id="MF_01341"/>
    </source>
</evidence>
<evidence type="ECO:0000256" key="1">
    <source>
        <dbReference type="ARBA" id="ARBA00007320"/>
    </source>
</evidence>
<sequence>MVRRFEKKARKYRGSRTHGWGRVGQHRKSGSSGGRGRSGLHKHKWSFVMKYAEDSSGYPFYGKHGFKQPETIVAARLGINVGELESMLDELVSKGLVQVVDGKYVVDLLKIGFNKLLGRGKVSKPMIVRAVWVSRKAEEKIRAAGGSVELVRGVVHG</sequence>
<evidence type="ECO:0000313" key="11">
    <source>
        <dbReference type="EMBL" id="ADN50303.1"/>
    </source>
</evidence>
<name>E1QPK7_VULDI</name>
<dbReference type="GO" id="GO:0019843">
    <property type="term" value="F:rRNA binding"/>
    <property type="evidence" value="ECO:0007669"/>
    <property type="project" value="UniProtKB-UniRule"/>
</dbReference>
<dbReference type="STRING" id="572478.Vdis_0913"/>
<feature type="domain" description="Large ribosomal subunit protein uL15/eL18" evidence="10">
    <location>
        <begin position="79"/>
        <end position="149"/>
    </location>
</feature>
<keyword evidence="12" id="KW-1185">Reference proteome</keyword>
<dbReference type="InterPro" id="IPR021131">
    <property type="entry name" value="Ribosomal_uL15/eL18"/>
</dbReference>
<feature type="compositionally biased region" description="Basic residues" evidence="9">
    <location>
        <begin position="1"/>
        <end position="16"/>
    </location>
</feature>
<evidence type="ECO:0000256" key="8">
    <source>
        <dbReference type="RuleBase" id="RU003888"/>
    </source>
</evidence>
<comment type="subunit">
    <text evidence="7">Part of the 50S ribosomal subunit.</text>
</comment>
<dbReference type="FunFam" id="4.10.990.10:FF:000001">
    <property type="entry name" value="50S ribosomal protein L15"/>
    <property type="match status" value="1"/>
</dbReference>
<feature type="region of interest" description="Disordered" evidence="9">
    <location>
        <begin position="1"/>
        <end position="38"/>
    </location>
</feature>
<dbReference type="GO" id="GO:0022625">
    <property type="term" value="C:cytosolic large ribosomal subunit"/>
    <property type="evidence" value="ECO:0007669"/>
    <property type="project" value="TreeGrafter"/>
</dbReference>